<dbReference type="EMBL" id="SGPM01000116">
    <property type="protein sequence ID" value="THH29610.1"/>
    <property type="molecule type" value="Genomic_DNA"/>
</dbReference>
<dbReference type="GO" id="GO:0007165">
    <property type="term" value="P:signal transduction"/>
    <property type="evidence" value="ECO:0007669"/>
    <property type="project" value="InterPro"/>
</dbReference>
<dbReference type="GO" id="GO:0005525">
    <property type="term" value="F:GTP binding"/>
    <property type="evidence" value="ECO:0007669"/>
    <property type="project" value="UniProtKB-KW"/>
</dbReference>
<keyword evidence="3" id="KW-0342">GTP-binding</keyword>
<gene>
    <name evidence="4" type="ORF">EUX98_g4587</name>
</gene>
<dbReference type="GO" id="GO:0005886">
    <property type="term" value="C:plasma membrane"/>
    <property type="evidence" value="ECO:0007669"/>
    <property type="project" value="UniProtKB-SubCell"/>
</dbReference>
<dbReference type="Pfam" id="PF00071">
    <property type="entry name" value="Ras"/>
    <property type="match status" value="1"/>
</dbReference>
<comment type="caution">
    <text evidence="4">The sequence shown here is derived from an EMBL/GenBank/DDBJ whole genome shotgun (WGS) entry which is preliminary data.</text>
</comment>
<organism evidence="4 5">
    <name type="scientific">Antrodiella citrinella</name>
    <dbReference type="NCBI Taxonomy" id="2447956"/>
    <lineage>
        <taxon>Eukaryota</taxon>
        <taxon>Fungi</taxon>
        <taxon>Dikarya</taxon>
        <taxon>Basidiomycota</taxon>
        <taxon>Agaricomycotina</taxon>
        <taxon>Agaricomycetes</taxon>
        <taxon>Polyporales</taxon>
        <taxon>Steccherinaceae</taxon>
        <taxon>Antrodiella</taxon>
    </lineage>
</organism>
<dbReference type="GO" id="GO:0003924">
    <property type="term" value="F:GTPase activity"/>
    <property type="evidence" value="ECO:0007669"/>
    <property type="project" value="InterPro"/>
</dbReference>
<name>A0A4S4N1M1_9APHY</name>
<evidence type="ECO:0000256" key="1">
    <source>
        <dbReference type="ARBA" id="ARBA00004342"/>
    </source>
</evidence>
<sequence length="200" mass="22270">MHDAYIDAYDPTLEGEPHPASTHTVTLTTHIHFRSRIDTYRKSVVINSEVIILECLDIGGQEDYTILHERASRTGDGFFLVYSVTSRASLQSIVDFHQLIQVHGKDPKNIPVIILGNKCDLKGEREVSFEEGQQLAGELGCKFYETSAKVGTSVDAAYMDLARQSLIAMRERAAREFSSRARPLGSEGSPSKRLDRCIIA</sequence>
<dbReference type="Gene3D" id="3.40.50.300">
    <property type="entry name" value="P-loop containing nucleotide triphosphate hydrolases"/>
    <property type="match status" value="1"/>
</dbReference>
<evidence type="ECO:0000313" key="5">
    <source>
        <dbReference type="Proteomes" id="UP000308730"/>
    </source>
</evidence>
<dbReference type="SMART" id="SM00173">
    <property type="entry name" value="RAS"/>
    <property type="match status" value="1"/>
</dbReference>
<keyword evidence="2" id="KW-0547">Nucleotide-binding</keyword>
<reference evidence="4 5" key="1">
    <citation type="submission" date="2019-02" db="EMBL/GenBank/DDBJ databases">
        <title>Genome sequencing of the rare red list fungi Antrodiella citrinella (Flaviporus citrinellus).</title>
        <authorList>
            <person name="Buettner E."/>
            <person name="Kellner H."/>
        </authorList>
    </citation>
    <scope>NUCLEOTIDE SEQUENCE [LARGE SCALE GENOMIC DNA]</scope>
    <source>
        <strain evidence="4 5">DSM 108506</strain>
    </source>
</reference>
<dbReference type="PRINTS" id="PR00449">
    <property type="entry name" value="RASTRNSFRMNG"/>
</dbReference>
<keyword evidence="5" id="KW-1185">Reference proteome</keyword>
<evidence type="ECO:0000313" key="4">
    <source>
        <dbReference type="EMBL" id="THH29610.1"/>
    </source>
</evidence>
<comment type="subcellular location">
    <subcellularLocation>
        <location evidence="1">Cell membrane</location>
        <topology evidence="1">Lipid-anchor</topology>
        <orientation evidence="1">Cytoplasmic side</orientation>
    </subcellularLocation>
</comment>
<dbReference type="SMART" id="SM00174">
    <property type="entry name" value="RHO"/>
    <property type="match status" value="1"/>
</dbReference>
<dbReference type="InterPro" id="IPR005225">
    <property type="entry name" value="Small_GTP-bd"/>
</dbReference>
<dbReference type="InterPro" id="IPR001806">
    <property type="entry name" value="Small_GTPase"/>
</dbReference>
<dbReference type="OrthoDB" id="3051117at2759"/>
<accession>A0A4S4N1M1</accession>
<proteinExistence type="predicted"/>
<dbReference type="PROSITE" id="PS51421">
    <property type="entry name" value="RAS"/>
    <property type="match status" value="1"/>
</dbReference>
<evidence type="ECO:0000256" key="3">
    <source>
        <dbReference type="ARBA" id="ARBA00023134"/>
    </source>
</evidence>
<evidence type="ECO:0000256" key="2">
    <source>
        <dbReference type="ARBA" id="ARBA00022741"/>
    </source>
</evidence>
<dbReference type="PANTHER" id="PTHR24070">
    <property type="entry name" value="RAS, DI-RAS, AND RHEB FAMILY MEMBERS OF SMALL GTPASE SUPERFAMILY"/>
    <property type="match status" value="1"/>
</dbReference>
<dbReference type="InterPro" id="IPR020849">
    <property type="entry name" value="Small_GTPase_Ras-type"/>
</dbReference>
<dbReference type="SUPFAM" id="SSF52540">
    <property type="entry name" value="P-loop containing nucleoside triphosphate hydrolases"/>
    <property type="match status" value="1"/>
</dbReference>
<dbReference type="NCBIfam" id="TIGR00231">
    <property type="entry name" value="small_GTP"/>
    <property type="match status" value="1"/>
</dbReference>
<dbReference type="Proteomes" id="UP000308730">
    <property type="component" value="Unassembled WGS sequence"/>
</dbReference>
<protein>
    <submittedName>
        <fullName evidence="4">Uncharacterized protein</fullName>
    </submittedName>
</protein>
<dbReference type="AlphaFoldDB" id="A0A4S4N1M1"/>
<dbReference type="SMART" id="SM00175">
    <property type="entry name" value="RAB"/>
    <property type="match status" value="1"/>
</dbReference>
<dbReference type="PROSITE" id="PS51419">
    <property type="entry name" value="RAB"/>
    <property type="match status" value="1"/>
</dbReference>
<dbReference type="InterPro" id="IPR027417">
    <property type="entry name" value="P-loop_NTPase"/>
</dbReference>